<evidence type="ECO:0000313" key="3">
    <source>
        <dbReference type="EMBL" id="MDN4121548.1"/>
    </source>
</evidence>
<name>A0ABT8EJT9_9BURK</name>
<comment type="caution">
    <text evidence="3">The sequence shown here is derived from an EMBL/GenBank/DDBJ whole genome shotgun (WGS) entry which is preliminary data.</text>
</comment>
<evidence type="ECO:0000256" key="2">
    <source>
        <dbReference type="SAM" id="SignalP"/>
    </source>
</evidence>
<feature type="chain" id="PRO_5047413638" evidence="2">
    <location>
        <begin position="30"/>
        <end position="330"/>
    </location>
</feature>
<dbReference type="InterPro" id="IPR042100">
    <property type="entry name" value="Bug_dom1"/>
</dbReference>
<organism evidence="3 4">
    <name type="scientific">Alcaligenes endophyticus</name>
    <dbReference type="NCBI Taxonomy" id="1929088"/>
    <lineage>
        <taxon>Bacteria</taxon>
        <taxon>Pseudomonadati</taxon>
        <taxon>Pseudomonadota</taxon>
        <taxon>Betaproteobacteria</taxon>
        <taxon>Burkholderiales</taxon>
        <taxon>Alcaligenaceae</taxon>
        <taxon>Alcaligenes</taxon>
    </lineage>
</organism>
<dbReference type="Pfam" id="PF03401">
    <property type="entry name" value="TctC"/>
    <property type="match status" value="1"/>
</dbReference>
<proteinExistence type="inferred from homology"/>
<dbReference type="RefSeq" id="WP_266124219.1">
    <property type="nucleotide sequence ID" value="NZ_JAJHNU010000002.1"/>
</dbReference>
<dbReference type="InterPro" id="IPR005064">
    <property type="entry name" value="BUG"/>
</dbReference>
<reference evidence="3" key="1">
    <citation type="submission" date="2021-11" db="EMBL/GenBank/DDBJ databases">
        <title>Draft genome sequence of Alcaligenes endophyticus type strain CCUG 75668T.</title>
        <authorList>
            <person name="Salva-Serra F."/>
            <person name="Duran R.E."/>
            <person name="Seeger M."/>
            <person name="Moore E.R.B."/>
            <person name="Jaen-Luchoro D."/>
        </authorList>
    </citation>
    <scope>NUCLEOTIDE SEQUENCE</scope>
    <source>
        <strain evidence="3">CCUG 75668</strain>
    </source>
</reference>
<dbReference type="Proteomes" id="UP001168613">
    <property type="component" value="Unassembled WGS sequence"/>
</dbReference>
<accession>A0ABT8EJT9</accession>
<dbReference type="SUPFAM" id="SSF53850">
    <property type="entry name" value="Periplasmic binding protein-like II"/>
    <property type="match status" value="1"/>
</dbReference>
<dbReference type="PANTHER" id="PTHR42928:SF5">
    <property type="entry name" value="BLR1237 PROTEIN"/>
    <property type="match status" value="1"/>
</dbReference>
<feature type="signal peptide" evidence="2">
    <location>
        <begin position="1"/>
        <end position="29"/>
    </location>
</feature>
<dbReference type="PIRSF" id="PIRSF017082">
    <property type="entry name" value="YflP"/>
    <property type="match status" value="1"/>
</dbReference>
<protein>
    <submittedName>
        <fullName evidence="3">Tripartite tricarboxylate transporter substrate binding protein</fullName>
    </submittedName>
</protein>
<dbReference type="EMBL" id="JAJHNU010000002">
    <property type="protein sequence ID" value="MDN4121548.1"/>
    <property type="molecule type" value="Genomic_DNA"/>
</dbReference>
<sequence>MFNFMHSRRTLLGVALSAVVAFTGSIAFAADNFPSKPIRVIVPFPAGAGTDIITRTVTQHLNEKNGWSFVVENRAGAGGSVGVDAAAKAKPDGYTLVMGQTSNMAVNPSLYTHLSYDPIEGFDPVVLVASSPIVVAVSAESRFNNLAELAQEAREKPGQVTMGFPGSGTVSHLTGGMIQNAMGVEMQNIPYKGAGQAIVDLIGGRIDIYLGSVSALVSHERRGSIKILGITSASRSTELPNTPTLAESGYENFDAVTWFGFLAPKGTPRAIVETLNLEFNKALQHPDVIEKLQVEGGDILGGTPEQFAQLLKEELPRWAQVVKDSGVTVD</sequence>
<keyword evidence="4" id="KW-1185">Reference proteome</keyword>
<keyword evidence="2" id="KW-0732">Signal</keyword>
<gene>
    <name evidence="3" type="ORF">LMS43_09630</name>
</gene>
<dbReference type="Gene3D" id="3.40.190.10">
    <property type="entry name" value="Periplasmic binding protein-like II"/>
    <property type="match status" value="1"/>
</dbReference>
<evidence type="ECO:0000256" key="1">
    <source>
        <dbReference type="ARBA" id="ARBA00006987"/>
    </source>
</evidence>
<dbReference type="PANTHER" id="PTHR42928">
    <property type="entry name" value="TRICARBOXYLATE-BINDING PROTEIN"/>
    <property type="match status" value="1"/>
</dbReference>
<dbReference type="Gene3D" id="3.40.190.150">
    <property type="entry name" value="Bordetella uptake gene, domain 1"/>
    <property type="match status" value="1"/>
</dbReference>
<dbReference type="CDD" id="cd07012">
    <property type="entry name" value="PBP2_Bug_TTT"/>
    <property type="match status" value="1"/>
</dbReference>
<comment type="similarity">
    <text evidence="1">Belongs to the UPF0065 (bug) family.</text>
</comment>
<evidence type="ECO:0000313" key="4">
    <source>
        <dbReference type="Proteomes" id="UP001168613"/>
    </source>
</evidence>